<evidence type="ECO:0000259" key="1">
    <source>
        <dbReference type="Pfam" id="PF01814"/>
    </source>
</evidence>
<name>A0ABR4YHV3_9BACT</name>
<evidence type="ECO:0000313" key="3">
    <source>
        <dbReference type="Proteomes" id="UP000030889"/>
    </source>
</evidence>
<dbReference type="EMBL" id="JRGF01000008">
    <property type="protein sequence ID" value="KHE41839.1"/>
    <property type="molecule type" value="Genomic_DNA"/>
</dbReference>
<dbReference type="RefSeq" id="WP_022064480.1">
    <property type="nucleotide sequence ID" value="NZ_JRGF01000008.1"/>
</dbReference>
<proteinExistence type="predicted"/>
<sequence>MQRTGKYTKDDPMSDLVSDNYRILLLMSRFGIGLGFGESSIGEVCRANGVDTSTFLIVTNMMLYDEIPADAYDKVSMEGLLSYLHNSHDYFLGFRLPAIREKLAAAVGTGSDLSRAIMKYFDDYTAGVHTHMAYEEEVVFPYVRALLEGRRQQDYSIDIFSRHHDQVETLLTEFKNILIKYYPSASTNEINNVLFDIFNCENDLASHNAVEDLLFVPAVGRLEKRVEEEG</sequence>
<gene>
    <name evidence="2" type="ORF">LG35_07470</name>
</gene>
<dbReference type="Gene3D" id="1.20.120.520">
    <property type="entry name" value="nmb1532 protein domain like"/>
    <property type="match status" value="1"/>
</dbReference>
<organism evidence="2 3">
    <name type="scientific">Alistipes inops</name>
    <dbReference type="NCBI Taxonomy" id="1501391"/>
    <lineage>
        <taxon>Bacteria</taxon>
        <taxon>Pseudomonadati</taxon>
        <taxon>Bacteroidota</taxon>
        <taxon>Bacteroidia</taxon>
        <taxon>Bacteroidales</taxon>
        <taxon>Rikenellaceae</taxon>
        <taxon>Alistipes</taxon>
    </lineage>
</organism>
<comment type="caution">
    <text evidence="2">The sequence shown here is derived from an EMBL/GenBank/DDBJ whole genome shotgun (WGS) entry which is preliminary data.</text>
</comment>
<keyword evidence="3" id="KW-1185">Reference proteome</keyword>
<protein>
    <submittedName>
        <fullName evidence="2">Cation-binding protein</fullName>
    </submittedName>
</protein>
<feature type="domain" description="Hemerythrin-like" evidence="1">
    <location>
        <begin position="83"/>
        <end position="218"/>
    </location>
</feature>
<dbReference type="Pfam" id="PF01814">
    <property type="entry name" value="Hemerythrin"/>
    <property type="match status" value="1"/>
</dbReference>
<evidence type="ECO:0000313" key="2">
    <source>
        <dbReference type="EMBL" id="KHE41839.1"/>
    </source>
</evidence>
<accession>A0ABR4YHV3</accession>
<reference evidence="2 3" key="1">
    <citation type="submission" date="2014-09" db="EMBL/GenBank/DDBJ databases">
        <title>Alistipes sp. 627, sp. nov., a novel member of the family Rikenellaceae isolated from human faeces.</title>
        <authorList>
            <person name="Shkoporov A.N."/>
            <person name="Chaplin A.V."/>
            <person name="Motuzova O.V."/>
            <person name="Kafarskaia L.I."/>
            <person name="Khokhlova E.V."/>
            <person name="Efimov B.A."/>
        </authorList>
    </citation>
    <scope>NUCLEOTIDE SEQUENCE [LARGE SCALE GENOMIC DNA]</scope>
    <source>
        <strain evidence="2 3">627</strain>
    </source>
</reference>
<dbReference type="Proteomes" id="UP000030889">
    <property type="component" value="Unassembled WGS sequence"/>
</dbReference>
<dbReference type="InterPro" id="IPR012312">
    <property type="entry name" value="Hemerythrin-like"/>
</dbReference>